<feature type="domain" description="Gfo/Idh/MocA-like oxidoreductase N-terminal" evidence="2">
    <location>
        <begin position="3"/>
        <end position="118"/>
    </location>
</feature>
<reference evidence="5" key="1">
    <citation type="submission" date="2019-07" db="EMBL/GenBank/DDBJ databases">
        <title>Shewanella sp. YLB-08 draft genomic sequence.</title>
        <authorList>
            <person name="Yu L."/>
        </authorList>
    </citation>
    <scope>NUCLEOTIDE SEQUENCE [LARGE SCALE GENOMIC DNA]</scope>
    <source>
        <strain evidence="5">JCM 20706</strain>
    </source>
</reference>
<dbReference type="InterPro" id="IPR036291">
    <property type="entry name" value="NAD(P)-bd_dom_sf"/>
</dbReference>
<evidence type="ECO:0000259" key="2">
    <source>
        <dbReference type="Pfam" id="PF01408"/>
    </source>
</evidence>
<dbReference type="RefSeq" id="WP_143563212.1">
    <property type="nucleotide sequence ID" value="NZ_BMPL01000003.1"/>
</dbReference>
<accession>A0A553JT32</accession>
<comment type="caution">
    <text evidence="4">The sequence shown here is derived from an EMBL/GenBank/DDBJ whole genome shotgun (WGS) entry which is preliminary data.</text>
</comment>
<sequence>MKTVAVIGLGNIARRHRKNLKFIYPNAKVIALSASGRIADEEIEFADLQLPNIEMLIDNKPELVIVASPSPYHEAHASALIQHNIPVLIEKPVASEPNSANRISALSQQHSGQVMVGYCLRYLSSAIEVKRLLSDDLIGEIYNCQASVGQYLPDWRPNKHYTHSVSANKSLGGGALLELSHELDYLHWLLGPLTLNYAQLRSTKELILDVEEIADLVLTNAKGCVCTLHMDFIQKQAQRECTFIGSKGRLHWDLLANTITHHNHEGTQQLYSEPLWDKNQMYINMVTDFISNIQHGECTTASLEDACQTVNLIAQIKQQATWGATQ</sequence>
<feature type="domain" description="GFO/IDH/MocA-like oxidoreductase" evidence="3">
    <location>
        <begin position="128"/>
        <end position="250"/>
    </location>
</feature>
<dbReference type="Gene3D" id="3.30.360.10">
    <property type="entry name" value="Dihydrodipicolinate Reductase, domain 2"/>
    <property type="match status" value="1"/>
</dbReference>
<dbReference type="InterPro" id="IPR000683">
    <property type="entry name" value="Gfo/Idh/MocA-like_OxRdtase_N"/>
</dbReference>
<dbReference type="Pfam" id="PF01408">
    <property type="entry name" value="GFO_IDH_MocA"/>
    <property type="match status" value="1"/>
</dbReference>
<keyword evidence="5" id="KW-1185">Reference proteome</keyword>
<dbReference type="PANTHER" id="PTHR43377:SF1">
    <property type="entry name" value="BILIVERDIN REDUCTASE A"/>
    <property type="match status" value="1"/>
</dbReference>
<keyword evidence="1" id="KW-0732">Signal</keyword>
<proteinExistence type="predicted"/>
<dbReference type="AlphaFoldDB" id="A0A553JT32"/>
<dbReference type="SUPFAM" id="SSF55347">
    <property type="entry name" value="Glyceraldehyde-3-phosphate dehydrogenase-like, C-terminal domain"/>
    <property type="match status" value="1"/>
</dbReference>
<dbReference type="PANTHER" id="PTHR43377">
    <property type="entry name" value="BILIVERDIN REDUCTASE A"/>
    <property type="match status" value="1"/>
</dbReference>
<dbReference type="Proteomes" id="UP000318126">
    <property type="component" value="Unassembled WGS sequence"/>
</dbReference>
<dbReference type="InterPro" id="IPR055170">
    <property type="entry name" value="GFO_IDH_MocA-like_dom"/>
</dbReference>
<dbReference type="SUPFAM" id="SSF51735">
    <property type="entry name" value="NAD(P)-binding Rossmann-fold domains"/>
    <property type="match status" value="1"/>
</dbReference>
<gene>
    <name evidence="4" type="ORF">FN961_03755</name>
</gene>
<organism evidence="4 5">
    <name type="scientific">Shewanella hanedai</name>
    <name type="common">Alteromonas hanedai</name>
    <dbReference type="NCBI Taxonomy" id="25"/>
    <lineage>
        <taxon>Bacteria</taxon>
        <taxon>Pseudomonadati</taxon>
        <taxon>Pseudomonadota</taxon>
        <taxon>Gammaproteobacteria</taxon>
        <taxon>Alteromonadales</taxon>
        <taxon>Shewanellaceae</taxon>
        <taxon>Shewanella</taxon>
    </lineage>
</organism>
<dbReference type="InterPro" id="IPR051450">
    <property type="entry name" value="Gfo/Idh/MocA_Oxidoreductases"/>
</dbReference>
<dbReference type="Pfam" id="PF22725">
    <property type="entry name" value="GFO_IDH_MocA_C3"/>
    <property type="match status" value="1"/>
</dbReference>
<evidence type="ECO:0000256" key="1">
    <source>
        <dbReference type="ARBA" id="ARBA00022729"/>
    </source>
</evidence>
<protein>
    <submittedName>
        <fullName evidence="4">Gfo/Idh/MocA family oxidoreductase</fullName>
    </submittedName>
</protein>
<name>A0A553JT32_SHEHA</name>
<dbReference type="EMBL" id="VKGK01000003">
    <property type="protein sequence ID" value="TRY15600.1"/>
    <property type="molecule type" value="Genomic_DNA"/>
</dbReference>
<dbReference type="OrthoDB" id="9781031at2"/>
<evidence type="ECO:0000313" key="4">
    <source>
        <dbReference type="EMBL" id="TRY15600.1"/>
    </source>
</evidence>
<dbReference type="GO" id="GO:0000166">
    <property type="term" value="F:nucleotide binding"/>
    <property type="evidence" value="ECO:0007669"/>
    <property type="project" value="InterPro"/>
</dbReference>
<evidence type="ECO:0000313" key="5">
    <source>
        <dbReference type="Proteomes" id="UP000318126"/>
    </source>
</evidence>
<dbReference type="Gene3D" id="3.40.50.720">
    <property type="entry name" value="NAD(P)-binding Rossmann-like Domain"/>
    <property type="match status" value="1"/>
</dbReference>
<evidence type="ECO:0000259" key="3">
    <source>
        <dbReference type="Pfam" id="PF22725"/>
    </source>
</evidence>